<dbReference type="eggNOG" id="COG0526">
    <property type="taxonomic scope" value="Bacteria"/>
</dbReference>
<gene>
    <name evidence="10" type="ORF">DC28_08145</name>
</gene>
<dbReference type="InterPro" id="IPR003834">
    <property type="entry name" value="Cyt_c_assmbl_TM_dom"/>
</dbReference>
<dbReference type="GO" id="GO:0016491">
    <property type="term" value="F:oxidoreductase activity"/>
    <property type="evidence" value="ECO:0007669"/>
    <property type="project" value="InterPro"/>
</dbReference>
<feature type="transmembrane region" description="Helical" evidence="8">
    <location>
        <begin position="41"/>
        <end position="62"/>
    </location>
</feature>
<dbReference type="RefSeq" id="WP_037547516.1">
    <property type="nucleotide sequence ID" value="NZ_JNUP01000063.1"/>
</dbReference>
<evidence type="ECO:0000313" key="10">
    <source>
        <dbReference type="EMBL" id="KGE72066.1"/>
    </source>
</evidence>
<dbReference type="Pfam" id="PF02683">
    <property type="entry name" value="DsbD_TM"/>
    <property type="match status" value="1"/>
</dbReference>
<dbReference type="EMBL" id="JNUP01000063">
    <property type="protein sequence ID" value="KGE72066.1"/>
    <property type="molecule type" value="Genomic_DNA"/>
</dbReference>
<accession>A0A098QWV8</accession>
<comment type="subcellular location">
    <subcellularLocation>
        <location evidence="1">Cell membrane</location>
        <topology evidence="1">Multi-pass membrane protein</topology>
    </subcellularLocation>
</comment>
<organism evidence="10 11">
    <name type="scientific">Spirochaeta lutea</name>
    <dbReference type="NCBI Taxonomy" id="1480694"/>
    <lineage>
        <taxon>Bacteria</taxon>
        <taxon>Pseudomonadati</taxon>
        <taxon>Spirochaetota</taxon>
        <taxon>Spirochaetia</taxon>
        <taxon>Spirochaetales</taxon>
        <taxon>Spirochaetaceae</taxon>
        <taxon>Spirochaeta</taxon>
    </lineage>
</organism>
<evidence type="ECO:0000256" key="7">
    <source>
        <dbReference type="SAM" id="Coils"/>
    </source>
</evidence>
<dbReference type="GO" id="GO:0017004">
    <property type="term" value="P:cytochrome complex assembly"/>
    <property type="evidence" value="ECO:0007669"/>
    <property type="project" value="UniProtKB-KW"/>
</dbReference>
<dbReference type="STRING" id="1480694.DC28_08145"/>
<dbReference type="InterPro" id="IPR036249">
    <property type="entry name" value="Thioredoxin-like_sf"/>
</dbReference>
<dbReference type="InterPro" id="IPR050553">
    <property type="entry name" value="Thioredoxin_ResA/DsbE_sf"/>
</dbReference>
<dbReference type="Gene3D" id="2.60.120.260">
    <property type="entry name" value="Galactose-binding domain-like"/>
    <property type="match status" value="1"/>
</dbReference>
<dbReference type="PANTHER" id="PTHR42852">
    <property type="entry name" value="THIOL:DISULFIDE INTERCHANGE PROTEIN DSBE"/>
    <property type="match status" value="1"/>
</dbReference>
<feature type="coiled-coil region" evidence="7">
    <location>
        <begin position="235"/>
        <end position="262"/>
    </location>
</feature>
<name>A0A098QWV8_9SPIO</name>
<feature type="transmembrane region" description="Helical" evidence="8">
    <location>
        <begin position="6"/>
        <end position="29"/>
    </location>
</feature>
<dbReference type="InterPro" id="IPR013766">
    <property type="entry name" value="Thioredoxin_domain"/>
</dbReference>
<feature type="domain" description="Thioredoxin" evidence="9">
    <location>
        <begin position="278"/>
        <end position="423"/>
    </location>
</feature>
<dbReference type="Pfam" id="PF00578">
    <property type="entry name" value="AhpC-TSA"/>
    <property type="match status" value="1"/>
</dbReference>
<evidence type="ECO:0000313" key="11">
    <source>
        <dbReference type="Proteomes" id="UP000029692"/>
    </source>
</evidence>
<dbReference type="Pfam" id="PF17991">
    <property type="entry name" value="Thioredoxin_10"/>
    <property type="match status" value="1"/>
</dbReference>
<protein>
    <recommendedName>
        <fullName evidence="9">Thioredoxin domain-containing protein</fullName>
    </recommendedName>
</protein>
<keyword evidence="3 8" id="KW-0812">Transmembrane</keyword>
<dbReference type="AlphaFoldDB" id="A0A098QWV8"/>
<evidence type="ECO:0000259" key="9">
    <source>
        <dbReference type="PROSITE" id="PS51352"/>
    </source>
</evidence>
<dbReference type="eggNOG" id="COG0785">
    <property type="taxonomic scope" value="Bacteria"/>
</dbReference>
<feature type="transmembrane region" description="Helical" evidence="8">
    <location>
        <begin position="74"/>
        <end position="96"/>
    </location>
</feature>
<feature type="transmembrane region" description="Helical" evidence="8">
    <location>
        <begin position="194"/>
        <end position="213"/>
    </location>
</feature>
<dbReference type="InterPro" id="IPR000866">
    <property type="entry name" value="AhpC/TSA"/>
</dbReference>
<feature type="transmembrane region" description="Helical" evidence="8">
    <location>
        <begin position="117"/>
        <end position="147"/>
    </location>
</feature>
<keyword evidence="11" id="KW-1185">Reference proteome</keyword>
<dbReference type="Proteomes" id="UP000029692">
    <property type="component" value="Unassembled WGS sequence"/>
</dbReference>
<sequence>MLLLAGFAFLSGIITILSPCILPVLPVVLAGGSGGGRARPWGIILGFVLSFTVFTVTLSALAEATGLESGSLRVLAVAVLALFGLVMVVPQLNRWFEAGVSKLVTRFQPRQGRVGGFWSGVPLGMSLGILWTPCVGPILASVITLALASSIDAGAFVITLAYSLGTAIPMYFIMVGGRALLRRVPALSRHSQGIRRGFGVVMMAMSLVIALGWDLRFQSAVLDAFPGYGSNLTALEQSDAVNQALREREDQLLEQNDQYSQEGVFAGVDTDLSREAVAGRYGTAPDLIAQGPWINSRPLTMDALEGRVVLIDFWTYSCVNCIRTLPYLQDWYRKYRAHGFELIGVHSPEFSFERSLENVKKAVEDQGITWPVVLDNNFAQWRSYKNRFWPAHFLIDAQGQVRFFTFGEGDYLETERMIQSLLIEAGYSPPTSLGPVSNQEYASTPEMYLGSRRAEGFQGTPPLAFGEQEFSPPETLDLHHWSLEGLWKITPEYAEAAGDSSRVTLAYQAKTVNAVVAAPAGGTGTIAISQPGDSESPSITVDASRMYQLVQHPRTQQGEITLTLSRGTRIYTFTFGG</sequence>
<keyword evidence="2" id="KW-1003">Cell membrane</keyword>
<keyword evidence="6 8" id="KW-0472">Membrane</keyword>
<dbReference type="SUPFAM" id="SSF52833">
    <property type="entry name" value="Thioredoxin-like"/>
    <property type="match status" value="1"/>
</dbReference>
<comment type="caution">
    <text evidence="10">The sequence shown here is derived from an EMBL/GenBank/DDBJ whole genome shotgun (WGS) entry which is preliminary data.</text>
</comment>
<keyword evidence="5 8" id="KW-1133">Transmembrane helix</keyword>
<evidence type="ECO:0000256" key="2">
    <source>
        <dbReference type="ARBA" id="ARBA00022475"/>
    </source>
</evidence>
<evidence type="ECO:0000256" key="3">
    <source>
        <dbReference type="ARBA" id="ARBA00022692"/>
    </source>
</evidence>
<dbReference type="PANTHER" id="PTHR42852:SF13">
    <property type="entry name" value="PROTEIN DIPZ"/>
    <property type="match status" value="1"/>
</dbReference>
<evidence type="ECO:0000256" key="1">
    <source>
        <dbReference type="ARBA" id="ARBA00004651"/>
    </source>
</evidence>
<evidence type="ECO:0000256" key="6">
    <source>
        <dbReference type="ARBA" id="ARBA00023136"/>
    </source>
</evidence>
<dbReference type="GO" id="GO:0005886">
    <property type="term" value="C:plasma membrane"/>
    <property type="evidence" value="ECO:0007669"/>
    <property type="project" value="UniProtKB-SubCell"/>
</dbReference>
<feature type="transmembrane region" description="Helical" evidence="8">
    <location>
        <begin position="153"/>
        <end position="173"/>
    </location>
</feature>
<proteinExistence type="predicted"/>
<dbReference type="PROSITE" id="PS51352">
    <property type="entry name" value="THIOREDOXIN_2"/>
    <property type="match status" value="1"/>
</dbReference>
<keyword evidence="7" id="KW-0175">Coiled coil</keyword>
<dbReference type="OrthoDB" id="9811352at2"/>
<dbReference type="Gene3D" id="3.40.30.10">
    <property type="entry name" value="Glutaredoxin"/>
    <property type="match status" value="1"/>
</dbReference>
<evidence type="ECO:0000256" key="5">
    <source>
        <dbReference type="ARBA" id="ARBA00022989"/>
    </source>
</evidence>
<keyword evidence="4" id="KW-0201">Cytochrome c-type biogenesis</keyword>
<reference evidence="10 11" key="1">
    <citation type="submission" date="2014-05" db="EMBL/GenBank/DDBJ databases">
        <title>De novo Genome Sequence of Spirocheata sp.</title>
        <authorList>
            <person name="Shivani Y."/>
            <person name="Subhash Y."/>
            <person name="Tushar L."/>
            <person name="Sasikala C."/>
            <person name="Ramana C.V."/>
        </authorList>
    </citation>
    <scope>NUCLEOTIDE SEQUENCE [LARGE SCALE GENOMIC DNA]</scope>
    <source>
        <strain evidence="10 11">JC230</strain>
    </source>
</reference>
<dbReference type="GO" id="GO:0016209">
    <property type="term" value="F:antioxidant activity"/>
    <property type="evidence" value="ECO:0007669"/>
    <property type="project" value="InterPro"/>
</dbReference>
<dbReference type="InterPro" id="IPR041017">
    <property type="entry name" value="Thioredoxin_10"/>
</dbReference>
<evidence type="ECO:0000256" key="8">
    <source>
        <dbReference type="SAM" id="Phobius"/>
    </source>
</evidence>
<evidence type="ECO:0000256" key="4">
    <source>
        <dbReference type="ARBA" id="ARBA00022748"/>
    </source>
</evidence>